<accession>A0AAV2PTB1</accession>
<evidence type="ECO:0000313" key="3">
    <source>
        <dbReference type="Proteomes" id="UP001497623"/>
    </source>
</evidence>
<dbReference type="Proteomes" id="UP001497623">
    <property type="component" value="Unassembled WGS sequence"/>
</dbReference>
<gene>
    <name evidence="2" type="ORF">MNOR_LOCUS3386</name>
</gene>
<feature type="chain" id="PRO_5043584582" evidence="1">
    <location>
        <begin position="19"/>
        <end position="591"/>
    </location>
</feature>
<sequence>MKIISITTFLNILNVIAAWESNNQNTHTNITCSELSWRMYGTSGSKGVLVFPAVVEQSWKEAVYDVLDHNHQTILCVKVVGEKYGKLPNFLWRWTLEIAVPPCHRYKGRLIFARERWWYWEWIVFTFKRGKFYMNVPGKRKKRIWKWKQPPLGIKVRNTDGKMKFHQVLETKTCQILKPCSYDDLIMVHKNDTVIISSPESNNETVNMMVKAHCDPSEPEEWPSFTFPALSSWHQLLIQSTHVNINVSINGVQFLQKNWKYPEFGGKCHPEWFIMFFNNSLVSINCKSLPVSHEPVPTMAPVIVDASARLESSIYNNKVSNITDLTNGHIISSRLISHRRRPRLIDRTPKSPMCNQYRYNQELPSLPVKLPVAVDQAWETSLYQILDKLGNSLLCLNVSTMEHFDLPHWKYNWTLNVGDKECTNFDKKSIIFDTVTWGWHWIILSTDEENRFYVNMPGQNRMVISKLNDTLTYVRLKTTLLKSKFHGVKIYNGCQEITPCTFDDCILVNITDDIYLYSPGNKSNTKIKVRSNCDPGSWDEWPIITYSSNPGGWVKLHVNISKHYTQLSINDIAYHTKTWKKSQFGKHCSLD</sequence>
<evidence type="ECO:0000313" key="2">
    <source>
        <dbReference type="EMBL" id="CAL4063486.1"/>
    </source>
</evidence>
<proteinExistence type="predicted"/>
<organism evidence="2 3">
    <name type="scientific">Meganyctiphanes norvegica</name>
    <name type="common">Northern krill</name>
    <name type="synonym">Thysanopoda norvegica</name>
    <dbReference type="NCBI Taxonomy" id="48144"/>
    <lineage>
        <taxon>Eukaryota</taxon>
        <taxon>Metazoa</taxon>
        <taxon>Ecdysozoa</taxon>
        <taxon>Arthropoda</taxon>
        <taxon>Crustacea</taxon>
        <taxon>Multicrustacea</taxon>
        <taxon>Malacostraca</taxon>
        <taxon>Eumalacostraca</taxon>
        <taxon>Eucarida</taxon>
        <taxon>Euphausiacea</taxon>
        <taxon>Euphausiidae</taxon>
        <taxon>Meganyctiphanes</taxon>
    </lineage>
</organism>
<comment type="caution">
    <text evidence="2">The sequence shown here is derived from an EMBL/GenBank/DDBJ whole genome shotgun (WGS) entry which is preliminary data.</text>
</comment>
<keyword evidence="1" id="KW-0732">Signal</keyword>
<feature type="signal peptide" evidence="1">
    <location>
        <begin position="1"/>
        <end position="18"/>
    </location>
</feature>
<reference evidence="2 3" key="1">
    <citation type="submission" date="2024-05" db="EMBL/GenBank/DDBJ databases">
        <authorList>
            <person name="Wallberg A."/>
        </authorList>
    </citation>
    <scope>NUCLEOTIDE SEQUENCE [LARGE SCALE GENOMIC DNA]</scope>
</reference>
<evidence type="ECO:0000256" key="1">
    <source>
        <dbReference type="SAM" id="SignalP"/>
    </source>
</evidence>
<feature type="non-terminal residue" evidence="2">
    <location>
        <position position="591"/>
    </location>
</feature>
<dbReference type="AlphaFoldDB" id="A0AAV2PTB1"/>
<protein>
    <submittedName>
        <fullName evidence="2">Uncharacterized protein</fullName>
    </submittedName>
</protein>
<dbReference type="EMBL" id="CAXKWB010001154">
    <property type="protein sequence ID" value="CAL4063486.1"/>
    <property type="molecule type" value="Genomic_DNA"/>
</dbReference>
<keyword evidence="3" id="KW-1185">Reference proteome</keyword>
<name>A0AAV2PTB1_MEGNR</name>